<dbReference type="Pfam" id="PF08699">
    <property type="entry name" value="ArgoL1"/>
    <property type="match status" value="1"/>
</dbReference>
<feature type="region of interest" description="Disordered" evidence="1">
    <location>
        <begin position="1"/>
        <end position="74"/>
    </location>
</feature>
<dbReference type="Proteomes" id="UP001172155">
    <property type="component" value="Unassembled WGS sequence"/>
</dbReference>
<evidence type="ECO:0000256" key="1">
    <source>
        <dbReference type="SAM" id="MobiDB-lite"/>
    </source>
</evidence>
<evidence type="ECO:0000313" key="4">
    <source>
        <dbReference type="Proteomes" id="UP001172155"/>
    </source>
</evidence>
<keyword evidence="4" id="KW-1185">Reference proteome</keyword>
<dbReference type="SMART" id="SM01163">
    <property type="entry name" value="DUF1785"/>
    <property type="match status" value="1"/>
</dbReference>
<organism evidence="3 4">
    <name type="scientific">Schizothecium vesticola</name>
    <dbReference type="NCBI Taxonomy" id="314040"/>
    <lineage>
        <taxon>Eukaryota</taxon>
        <taxon>Fungi</taxon>
        <taxon>Dikarya</taxon>
        <taxon>Ascomycota</taxon>
        <taxon>Pezizomycotina</taxon>
        <taxon>Sordariomycetes</taxon>
        <taxon>Sordariomycetidae</taxon>
        <taxon>Sordariales</taxon>
        <taxon>Schizotheciaceae</taxon>
        <taxon>Schizothecium</taxon>
    </lineage>
</organism>
<dbReference type="Gene3D" id="2.170.260.10">
    <property type="entry name" value="paz domain"/>
    <property type="match status" value="1"/>
</dbReference>
<dbReference type="Gene3D" id="3.30.420.10">
    <property type="entry name" value="Ribonuclease H-like superfamily/Ribonuclease H"/>
    <property type="match status" value="1"/>
</dbReference>
<dbReference type="InterPro" id="IPR032474">
    <property type="entry name" value="Argonaute_N"/>
</dbReference>
<dbReference type="PROSITE" id="PS50822">
    <property type="entry name" value="PIWI"/>
    <property type="match status" value="1"/>
</dbReference>
<accession>A0AA40EPI1</accession>
<dbReference type="Pfam" id="PF02171">
    <property type="entry name" value="Piwi"/>
    <property type="match status" value="1"/>
</dbReference>
<dbReference type="InterPro" id="IPR036397">
    <property type="entry name" value="RNaseH_sf"/>
</dbReference>
<dbReference type="InterPro" id="IPR045246">
    <property type="entry name" value="Piwi_ago-like"/>
</dbReference>
<reference evidence="3" key="1">
    <citation type="submission" date="2023-06" db="EMBL/GenBank/DDBJ databases">
        <title>Genome-scale phylogeny and comparative genomics of the fungal order Sordariales.</title>
        <authorList>
            <consortium name="Lawrence Berkeley National Laboratory"/>
            <person name="Hensen N."/>
            <person name="Bonometti L."/>
            <person name="Westerberg I."/>
            <person name="Brannstrom I.O."/>
            <person name="Guillou S."/>
            <person name="Cros-Aarteil S."/>
            <person name="Calhoun S."/>
            <person name="Haridas S."/>
            <person name="Kuo A."/>
            <person name="Mondo S."/>
            <person name="Pangilinan J."/>
            <person name="Riley R."/>
            <person name="LaButti K."/>
            <person name="Andreopoulos B."/>
            <person name="Lipzen A."/>
            <person name="Chen C."/>
            <person name="Yanf M."/>
            <person name="Daum C."/>
            <person name="Ng V."/>
            <person name="Clum A."/>
            <person name="Steindorff A."/>
            <person name="Ohm R."/>
            <person name="Martin F."/>
            <person name="Silar P."/>
            <person name="Natvig D."/>
            <person name="Lalanne C."/>
            <person name="Gautier V."/>
            <person name="Ament-velasquez S.L."/>
            <person name="Kruys A."/>
            <person name="Hutchinson M.I."/>
            <person name="Powell A.J."/>
            <person name="Barry K."/>
            <person name="Miller A.N."/>
            <person name="Grigoriev I.V."/>
            <person name="Debuchy R."/>
            <person name="Gladieux P."/>
            <person name="Thoren M.H."/>
            <person name="Johannesson H."/>
        </authorList>
    </citation>
    <scope>NUCLEOTIDE SEQUENCE</scope>
    <source>
        <strain evidence="3">SMH3187-1</strain>
    </source>
</reference>
<dbReference type="SUPFAM" id="SSF53098">
    <property type="entry name" value="Ribonuclease H-like"/>
    <property type="match status" value="1"/>
</dbReference>
<feature type="domain" description="Piwi" evidence="2">
    <location>
        <begin position="668"/>
        <end position="985"/>
    </location>
</feature>
<dbReference type="GO" id="GO:0003676">
    <property type="term" value="F:nucleic acid binding"/>
    <property type="evidence" value="ECO:0007669"/>
    <property type="project" value="InterPro"/>
</dbReference>
<feature type="compositionally biased region" description="Gly residues" evidence="1">
    <location>
        <begin position="7"/>
        <end position="24"/>
    </location>
</feature>
<dbReference type="Gene3D" id="3.40.50.2300">
    <property type="match status" value="1"/>
</dbReference>
<dbReference type="InterPro" id="IPR036085">
    <property type="entry name" value="PAZ_dom_sf"/>
</dbReference>
<dbReference type="InterPro" id="IPR014811">
    <property type="entry name" value="ArgoL1"/>
</dbReference>
<dbReference type="InterPro" id="IPR012337">
    <property type="entry name" value="RNaseH-like_sf"/>
</dbReference>
<feature type="compositionally biased region" description="Gly residues" evidence="1">
    <location>
        <begin position="31"/>
        <end position="66"/>
    </location>
</feature>
<dbReference type="SUPFAM" id="SSF101690">
    <property type="entry name" value="PAZ domain"/>
    <property type="match status" value="1"/>
</dbReference>
<dbReference type="PANTHER" id="PTHR22891">
    <property type="entry name" value="EUKARYOTIC TRANSLATION INITIATION FACTOR 2C"/>
    <property type="match status" value="1"/>
</dbReference>
<dbReference type="SMART" id="SM00950">
    <property type="entry name" value="Piwi"/>
    <property type="match status" value="1"/>
</dbReference>
<comment type="caution">
    <text evidence="3">The sequence shown here is derived from an EMBL/GenBank/DDBJ whole genome shotgun (WGS) entry which is preliminary data.</text>
</comment>
<dbReference type="AlphaFoldDB" id="A0AA40EPI1"/>
<gene>
    <name evidence="3" type="ORF">B0T18DRAFT_328382</name>
</gene>
<proteinExistence type="predicted"/>
<evidence type="ECO:0000259" key="2">
    <source>
        <dbReference type="PROSITE" id="PS50822"/>
    </source>
</evidence>
<sequence length="1023" mass="111227">MSDNRGRGGSGGGGDRGGGRGNFRGGDRGGRGGGGGGGGGGDRGGRGGFGGGGDRGGRGGYGGGEGQPLAPPDATVTKIENDWIQGQQSLTAKMGKMSLDGDLFPPRPQFGDKGRQVILHANYFNLTVNPIPIYRYTVNVAKGDSTTKTDDSPPPRKLAKIIQAALETLPKKDNTCASDFKQQVISLKKIQLPPNGAVTVKLDAGKKTEDWIVTFNDVGTVDLADILKYLKTMKDTSSSGSAFPKFPDHIDSLNVILGHTPRADPNITAVGSGRFFAADPQRIECAPPRRYPSPVEILRGYFQSVRGGTGRLLLNTNVTHGVFRCKGKMVDIFKMMDVAYMNQIEKSSLSECNATEGTLRMLDKYLKKCRVRVEIPNPKGGPSIFIQKSIAGLATRFDGQVKHGKKETQPGDNAAPQFNPNEANKISYAGPDSVKFLLKAPVVAPGQAAPAQLGTLKFGTYVKVGDYFRQKYKMKVDGSMPLINAGTKERPTYIVAEHLEVIAGQSIKAKLSAEDADGMIKFACRKPAANATSITTSARQVLALDNNPILQAFGISVDKSLITVQGRQLQPPAVSYRGGNALKPRDGGWNMMNTQVAVAGRLIDRWTVLTTRDLGVVQGTMSAFVAFLKTQGIAINDRPAVPPAKMNVRDEKQLDVKFSGLSRDKIQLVFVILEGPDAAVYNRIKLLADTRYGFHTICVQFTKVMKVDRREAYFANVGLKINLKFGGINHRLKAENRLLTAGKTMVAGYDVTHPTNFAPGAGRSAPSVAGLVASVDKDLAQWPAHVWNMQQGREMLDGGLVAAFKSRLKLWQGKNKEYPKNIVIFRDGVSEGQFKQVLDHELPYIRQACSELYPNKTSPRISLIVSVKRHQTRFYPTKNSLDEAHKNSKSPREGTVVDRGVTSVRFWDFFLQAHASLQGTARPAHYTVLLDEIFRADYKADAANQLEQLTHDMCYLFGRATKAVSICPPAYYADLVCTRARVHNSHLFDDVSDTASTMSGQATTAATELTRATPTLQDSMYYI</sequence>
<dbReference type="InterPro" id="IPR032472">
    <property type="entry name" value="ArgoL2"/>
</dbReference>
<dbReference type="EMBL" id="JAUKUD010000005">
    <property type="protein sequence ID" value="KAK0743124.1"/>
    <property type="molecule type" value="Genomic_DNA"/>
</dbReference>
<name>A0AA40EPI1_9PEZI</name>
<dbReference type="Pfam" id="PF16486">
    <property type="entry name" value="ArgoN"/>
    <property type="match status" value="1"/>
</dbReference>
<dbReference type="InterPro" id="IPR003165">
    <property type="entry name" value="Piwi"/>
</dbReference>
<evidence type="ECO:0000313" key="3">
    <source>
        <dbReference type="EMBL" id="KAK0743124.1"/>
    </source>
</evidence>
<dbReference type="Pfam" id="PF16488">
    <property type="entry name" value="ArgoL2"/>
    <property type="match status" value="1"/>
</dbReference>
<dbReference type="CDD" id="cd04657">
    <property type="entry name" value="Piwi_ago-like"/>
    <property type="match status" value="1"/>
</dbReference>
<protein>
    <submittedName>
        <fullName evidence="3">Ribonuclease H-like domain-containing protein</fullName>
    </submittedName>
</protein>